<dbReference type="Proteomes" id="UP000186878">
    <property type="component" value="Unassembled WGS sequence"/>
</dbReference>
<name>A0A1Q8SXP4_9GAMM</name>
<dbReference type="GO" id="GO:0010181">
    <property type="term" value="F:FMN binding"/>
    <property type="evidence" value="ECO:0007669"/>
    <property type="project" value="InterPro"/>
</dbReference>
<dbReference type="Gene3D" id="3.20.20.70">
    <property type="entry name" value="Aldolase class I"/>
    <property type="match status" value="1"/>
</dbReference>
<dbReference type="OrthoDB" id="9770452at2"/>
<feature type="binding site" evidence="5">
    <location>
        <position position="114"/>
    </location>
    <ligand>
        <name>FMN</name>
        <dbReference type="ChEBI" id="CHEBI:58210"/>
    </ligand>
</feature>
<evidence type="ECO:0000313" key="8">
    <source>
        <dbReference type="Proteomes" id="UP000186878"/>
    </source>
</evidence>
<keyword evidence="5" id="KW-0285">Flavoprotein</keyword>
<comment type="similarity">
    <text evidence="3">Belongs to the FMN-dependent alpha-hydroxy acid dehydrogenase family.</text>
</comment>
<evidence type="ECO:0000313" key="7">
    <source>
        <dbReference type="EMBL" id="OLO06170.1"/>
    </source>
</evidence>
<keyword evidence="8" id="KW-1185">Reference proteome</keyword>
<feature type="active site" description="Proton acceptor" evidence="4">
    <location>
        <position position="285"/>
    </location>
</feature>
<evidence type="ECO:0000256" key="1">
    <source>
        <dbReference type="ARBA" id="ARBA00001917"/>
    </source>
</evidence>
<dbReference type="CDD" id="cd02809">
    <property type="entry name" value="alpha_hydroxyacid_oxid_FMN"/>
    <property type="match status" value="1"/>
</dbReference>
<dbReference type="PROSITE" id="PS00557">
    <property type="entry name" value="FMN_HYDROXY_ACID_DH_1"/>
    <property type="match status" value="1"/>
</dbReference>
<feature type="domain" description="FMN hydroxy acid dehydrogenase" evidence="6">
    <location>
        <begin position="6"/>
        <end position="388"/>
    </location>
</feature>
<dbReference type="InterPro" id="IPR013785">
    <property type="entry name" value="Aldolase_TIM"/>
</dbReference>
<dbReference type="EMBL" id="MSDO01000001">
    <property type="protein sequence ID" value="OLO06170.1"/>
    <property type="molecule type" value="Genomic_DNA"/>
</dbReference>
<keyword evidence="5" id="KW-0288">FMN</keyword>
<evidence type="ECO:0000256" key="3">
    <source>
        <dbReference type="ARBA" id="ARBA00024042"/>
    </source>
</evidence>
<dbReference type="InterPro" id="IPR008259">
    <property type="entry name" value="FMN_hydac_DH_AS"/>
</dbReference>
<feature type="binding site" evidence="5">
    <location>
        <begin position="315"/>
        <end position="319"/>
    </location>
    <ligand>
        <name>FMN</name>
        <dbReference type="ChEBI" id="CHEBI:58210"/>
    </ligand>
</feature>
<organism evidence="7 8">
    <name type="scientific">Salinicola socius</name>
    <dbReference type="NCBI Taxonomy" id="404433"/>
    <lineage>
        <taxon>Bacteria</taxon>
        <taxon>Pseudomonadati</taxon>
        <taxon>Pseudomonadota</taxon>
        <taxon>Gammaproteobacteria</taxon>
        <taxon>Oceanospirillales</taxon>
        <taxon>Halomonadaceae</taxon>
        <taxon>Salinicola</taxon>
    </lineage>
</organism>
<keyword evidence="2" id="KW-0560">Oxidoreductase</keyword>
<gene>
    <name evidence="7" type="ORF">BTW07_01360</name>
</gene>
<evidence type="ECO:0000256" key="4">
    <source>
        <dbReference type="PIRSR" id="PIRSR000138-1"/>
    </source>
</evidence>
<feature type="binding site" evidence="5">
    <location>
        <position position="261"/>
    </location>
    <ligand>
        <name>FMN</name>
        <dbReference type="ChEBI" id="CHEBI:58210"/>
    </ligand>
</feature>
<protein>
    <submittedName>
        <fullName evidence="7">Alpha-hydroxy-acid oxidizing enzyme</fullName>
    </submittedName>
</protein>
<feature type="binding site" evidence="5">
    <location>
        <position position="288"/>
    </location>
    <ligand>
        <name>glyoxylate</name>
        <dbReference type="ChEBI" id="CHEBI:36655"/>
    </ligand>
</feature>
<dbReference type="PANTHER" id="PTHR10578">
    <property type="entry name" value="S -2-HYDROXY-ACID OXIDASE-RELATED"/>
    <property type="match status" value="1"/>
</dbReference>
<dbReference type="GO" id="GO:0016491">
    <property type="term" value="F:oxidoreductase activity"/>
    <property type="evidence" value="ECO:0007669"/>
    <property type="project" value="UniProtKB-KW"/>
</dbReference>
<sequence length="388" mass="43241">MTRQQRRLSRIRNFLDLERAGQRHLPRPLHGYVANAAEDGKSLAANRAAFDDYCFLPRALTDVSRVSLETELLGKRYAAPFGIAPMGISALSAYRGDLALARAAAQANVPMIMSGSSLIPMEEVARVEGADWFQAYLPGDKPGIEALIARVERAGFHHLVITVDYPVPPNPDNNRRSGFSSPIRPSLRLALDGLVKPRWLYETFYKTLRHHGIPHFENNHATRGIPVISRHVNRDFSGRTHLDWDYLALVRERWPGNLIVKGILHPEDARRAKAQGVDAIIVSNHGGRQLDGTIAPLRMLPEVVDAVGDFPVMIDSGFRRGTDVLKALALGARFVFFGRPFNYAAAYAGEAGVSHAIRLMQDEVTRDMALLGITEIEQMDMSRLRRTR</sequence>
<feature type="binding site" evidence="5">
    <location>
        <begin position="85"/>
        <end position="87"/>
    </location>
    <ligand>
        <name>FMN</name>
        <dbReference type="ChEBI" id="CHEBI:58210"/>
    </ligand>
</feature>
<feature type="binding site" evidence="5">
    <location>
        <position position="285"/>
    </location>
    <ligand>
        <name>glyoxylate</name>
        <dbReference type="ChEBI" id="CHEBI:36655"/>
    </ligand>
</feature>
<feature type="binding site" evidence="5">
    <location>
        <begin position="338"/>
        <end position="339"/>
    </location>
    <ligand>
        <name>FMN</name>
        <dbReference type="ChEBI" id="CHEBI:58210"/>
    </ligand>
</feature>
<dbReference type="PIRSF" id="PIRSF000138">
    <property type="entry name" value="Al-hdrx_acd_dh"/>
    <property type="match status" value="1"/>
</dbReference>
<evidence type="ECO:0000256" key="5">
    <source>
        <dbReference type="PIRSR" id="PIRSR000138-2"/>
    </source>
</evidence>
<feature type="binding site" evidence="5">
    <location>
        <position position="136"/>
    </location>
    <ligand>
        <name>glyoxylate</name>
        <dbReference type="ChEBI" id="CHEBI:36655"/>
    </ligand>
</feature>
<reference evidence="7 8" key="1">
    <citation type="submission" date="2016-12" db="EMBL/GenBank/DDBJ databases">
        <title>Draft genome sequences of strains Salinicola socius SMB35, Salinicola sp. MH3R3-1 and Chromohalobacter sp. SMB17 from the Verkhnekamsk potash mining region of Russia.</title>
        <authorList>
            <person name="Mavrodi D.V."/>
            <person name="Olsson B.E."/>
            <person name="Korsakova E.S."/>
            <person name="Pyankova A."/>
            <person name="Mavrodi O.V."/>
            <person name="Plotnikova E.G."/>
        </authorList>
    </citation>
    <scope>NUCLEOTIDE SEQUENCE [LARGE SCALE GENOMIC DNA]</scope>
    <source>
        <strain evidence="7 8">SMB35</strain>
    </source>
</reference>
<comment type="caution">
    <text evidence="7">The sequence shown here is derived from an EMBL/GenBank/DDBJ whole genome shotgun (WGS) entry which is preliminary data.</text>
</comment>
<accession>A0A1Q8SXP4</accession>
<feature type="binding site" evidence="5">
    <location>
        <position position="134"/>
    </location>
    <ligand>
        <name>FMN</name>
        <dbReference type="ChEBI" id="CHEBI:58210"/>
    </ligand>
</feature>
<feature type="binding site" evidence="5">
    <location>
        <position position="162"/>
    </location>
    <ligand>
        <name>FMN</name>
        <dbReference type="ChEBI" id="CHEBI:58210"/>
    </ligand>
</feature>
<evidence type="ECO:0000259" key="6">
    <source>
        <dbReference type="PROSITE" id="PS51349"/>
    </source>
</evidence>
<dbReference type="InterPro" id="IPR037396">
    <property type="entry name" value="FMN_HAD"/>
</dbReference>
<dbReference type="InterPro" id="IPR012133">
    <property type="entry name" value="Alpha-hydoxy_acid_DH_FMN"/>
</dbReference>
<dbReference type="STRING" id="404433.BTW07_01360"/>
<dbReference type="PANTHER" id="PTHR10578:SF143">
    <property type="entry name" value="FMN-DEPENDENT ALPHA-HYDROXY ACID DEHYDROGENASE PB1A11.03"/>
    <property type="match status" value="1"/>
</dbReference>
<comment type="cofactor">
    <cofactor evidence="1">
        <name>FMN</name>
        <dbReference type="ChEBI" id="CHEBI:58210"/>
    </cofactor>
</comment>
<dbReference type="PROSITE" id="PS51349">
    <property type="entry name" value="FMN_HYDROXY_ACID_DH_2"/>
    <property type="match status" value="1"/>
</dbReference>
<dbReference type="RefSeq" id="WP_075568339.1">
    <property type="nucleotide sequence ID" value="NZ_MSDO01000001.1"/>
</dbReference>
<dbReference type="Pfam" id="PF01070">
    <property type="entry name" value="FMN_dh"/>
    <property type="match status" value="1"/>
</dbReference>
<dbReference type="SUPFAM" id="SSF51395">
    <property type="entry name" value="FMN-linked oxidoreductases"/>
    <property type="match status" value="1"/>
</dbReference>
<dbReference type="InterPro" id="IPR000262">
    <property type="entry name" value="FMN-dep_DH"/>
</dbReference>
<feature type="binding site" evidence="5">
    <location>
        <position position="283"/>
    </location>
    <ligand>
        <name>FMN</name>
        <dbReference type="ChEBI" id="CHEBI:58210"/>
    </ligand>
</feature>
<proteinExistence type="inferred from homology"/>
<feature type="binding site" evidence="5">
    <location>
        <position position="32"/>
    </location>
    <ligand>
        <name>glyoxylate</name>
        <dbReference type="ChEBI" id="CHEBI:36655"/>
    </ligand>
</feature>
<evidence type="ECO:0000256" key="2">
    <source>
        <dbReference type="ARBA" id="ARBA00023002"/>
    </source>
</evidence>
<dbReference type="AlphaFoldDB" id="A0A1Q8SXP4"/>